<organism evidence="1 2">
    <name type="scientific">Kosakonia cowanii JCM 10956 = DSM 18146</name>
    <dbReference type="NCBI Taxonomy" id="1300165"/>
    <lineage>
        <taxon>Bacteria</taxon>
        <taxon>Pseudomonadati</taxon>
        <taxon>Pseudomonadota</taxon>
        <taxon>Gammaproteobacteria</taxon>
        <taxon>Enterobacterales</taxon>
        <taxon>Enterobacteriaceae</taxon>
        <taxon>Kosakonia</taxon>
    </lineage>
</organism>
<dbReference type="KEGG" id="kco:BWI95_22385"/>
<evidence type="ECO:0000313" key="2">
    <source>
        <dbReference type="Proteomes" id="UP000187148"/>
    </source>
</evidence>
<dbReference type="EMBL" id="CP019446">
    <property type="protein sequence ID" value="APZ07798.1"/>
    <property type="molecule type" value="Genomic_DNA"/>
</dbReference>
<gene>
    <name evidence="1" type="ORF">BWI95_22385</name>
</gene>
<name>A0A830ZFB9_9ENTR</name>
<dbReference type="RefSeq" id="WP_054804692.1">
    <property type="nucleotide sequence ID" value="NZ_CP019446.1"/>
</dbReference>
<proteinExistence type="predicted"/>
<reference evidence="1 2" key="1">
    <citation type="submission" date="2017-01" db="EMBL/GenBank/DDBJ databases">
        <authorList>
            <person name="Cao J.-M."/>
        </authorList>
    </citation>
    <scope>NUCLEOTIDE SEQUENCE [LARGE SCALE GENOMIC DNA]</scope>
    <source>
        <strain evidence="1 2">888-76</strain>
        <plasmid evidence="1 2">p888-76-1</plasmid>
    </source>
</reference>
<evidence type="ECO:0008006" key="3">
    <source>
        <dbReference type="Google" id="ProtNLM"/>
    </source>
</evidence>
<dbReference type="AlphaFoldDB" id="A0A830ZFB9"/>
<protein>
    <recommendedName>
        <fullName evidence="3">Succinate dehydrogenase flavoprotein subunit</fullName>
    </recommendedName>
</protein>
<evidence type="ECO:0000313" key="1">
    <source>
        <dbReference type="EMBL" id="APZ07798.1"/>
    </source>
</evidence>
<keyword evidence="1" id="KW-0614">Plasmid</keyword>
<dbReference type="Proteomes" id="UP000187148">
    <property type="component" value="Plasmid p888-76-1"/>
</dbReference>
<keyword evidence="2" id="KW-1185">Reference proteome</keyword>
<geneLocation type="plasmid" evidence="1 2">
    <name>p888-76-1</name>
</geneLocation>
<sequence>MKFDPQTVAHARTFVNALRAGKPAHIPAMPFARWQEFMTTVHSGLGASADADNGSSVYPALGLA</sequence>
<accession>A0A830ZFB9</accession>